<proteinExistence type="predicted"/>
<dbReference type="CDD" id="cd00205">
    <property type="entry name" value="rhv_like"/>
    <property type="match status" value="2"/>
</dbReference>
<keyword evidence="2" id="KW-0167">Capsid protein</keyword>
<feature type="domain" description="Dicistrovirus capsid-polyprotein C-terminal" evidence="6">
    <location>
        <begin position="1094"/>
        <end position="1304"/>
    </location>
</feature>
<evidence type="ECO:0000256" key="2">
    <source>
        <dbReference type="ARBA" id="ARBA00022561"/>
    </source>
</evidence>
<dbReference type="InterPro" id="IPR033703">
    <property type="entry name" value="Rhv-like"/>
</dbReference>
<evidence type="ECO:0000259" key="6">
    <source>
        <dbReference type="Pfam" id="PF08762"/>
    </source>
</evidence>
<comment type="subcellular location">
    <subcellularLocation>
        <location evidence="1">Virion</location>
    </subcellularLocation>
</comment>
<dbReference type="Gene3D" id="2.60.120.20">
    <property type="match status" value="3"/>
</dbReference>
<name>A0A6M3YNW4_9VIRU</name>
<feature type="domain" description="Picornavirus capsid" evidence="5">
    <location>
        <begin position="741"/>
        <end position="814"/>
    </location>
</feature>
<evidence type="ECO:0000313" key="7">
    <source>
        <dbReference type="EMBL" id="QJI53582.1"/>
    </source>
</evidence>
<keyword evidence="3" id="KW-0946">Virion</keyword>
<feature type="region of interest" description="Disordered" evidence="4">
    <location>
        <begin position="364"/>
        <end position="383"/>
    </location>
</feature>
<dbReference type="SUPFAM" id="SSF88633">
    <property type="entry name" value="Positive stranded ssRNA viruses"/>
    <property type="match status" value="3"/>
</dbReference>
<dbReference type="InterPro" id="IPR001676">
    <property type="entry name" value="Picornavirus_capsid"/>
</dbReference>
<evidence type="ECO:0000259" key="5">
    <source>
        <dbReference type="Pfam" id="PF00073"/>
    </source>
</evidence>
<organism evidence="7">
    <name type="scientific">Picornavirales sp</name>
    <dbReference type="NCBI Taxonomy" id="1955153"/>
    <lineage>
        <taxon>Viruses</taxon>
        <taxon>Riboviria</taxon>
        <taxon>Orthornavirae</taxon>
        <taxon>Pisuviricota</taxon>
        <taxon>Pisoniviricetes</taxon>
        <taxon>Picornavirales</taxon>
    </lineage>
</organism>
<protein>
    <recommendedName>
        <fullName evidence="8">Polyprotein</fullName>
    </recommendedName>
</protein>
<evidence type="ECO:0008006" key="8">
    <source>
        <dbReference type="Google" id="ProtNLM"/>
    </source>
</evidence>
<evidence type="ECO:0000256" key="3">
    <source>
        <dbReference type="ARBA" id="ARBA00022844"/>
    </source>
</evidence>
<evidence type="ECO:0000256" key="1">
    <source>
        <dbReference type="ARBA" id="ARBA00004328"/>
    </source>
</evidence>
<reference evidence="7" key="1">
    <citation type="submission" date="2020-01" db="EMBL/GenBank/DDBJ databases">
        <title>Viral genomes from wild and zoo birds in China.</title>
        <authorList>
            <person name="Zhao M."/>
            <person name="Shan L.T."/>
            <person name="Yang X.S."/>
            <person name="Zhang W."/>
        </authorList>
    </citation>
    <scope>NUCLEOTIDE SEQUENCE</scope>
    <source>
        <strain evidence="7">Wwb174shi04</strain>
    </source>
</reference>
<dbReference type="EMBL" id="MN918690">
    <property type="protein sequence ID" value="QJI53582.1"/>
    <property type="molecule type" value="Genomic_RNA"/>
</dbReference>
<dbReference type="GO" id="GO:0019028">
    <property type="term" value="C:viral capsid"/>
    <property type="evidence" value="ECO:0007669"/>
    <property type="project" value="UniProtKB-KW"/>
</dbReference>
<dbReference type="InterPro" id="IPR029053">
    <property type="entry name" value="Viral_coat"/>
</dbReference>
<dbReference type="GO" id="GO:0005198">
    <property type="term" value="F:structural molecule activity"/>
    <property type="evidence" value="ECO:0007669"/>
    <property type="project" value="InterPro"/>
</dbReference>
<dbReference type="Pfam" id="PF00073">
    <property type="entry name" value="Rhv"/>
    <property type="match status" value="1"/>
</dbReference>
<dbReference type="InterPro" id="IPR014872">
    <property type="entry name" value="Dicistrovirus_capsid-polyPr_C"/>
</dbReference>
<sequence>MYLPIHLFLSLIHFICLFYGWAVRQRERLTGEKSSFYINDIMLTPASLNGLNRSIPSGQTADSQNRVAYSVPAATDVKSGSAPAQRQPHISIDMTSVVPPSWEEYVNIVKKQQLVLPSFKKSLTWDDYVNISCNEAKLPQASFKISPGKLQENYTYAFVVGRKLPRVKLPRTRPCHCPECCKKSRDMYIQAQIELRKYRKERASALLARNWEACEALAAAELIVNKICKPRVKAELNLELGQLEISIPPPTPFTLQLENSFEGLPVEDCIEVDEDTVFDDDVEDTPRPQLRKKLSYFITPASQMWSDKDLALRANPPAHSKLSWSREVVYQPQLVMVRSPRDLYYNVSIVEVTPPDLPIVVEGHMPDPEGPHGEPEVSAPDERDNVAVEVTSEESTVTIPGRASLIKRLCQSEAAQRYAAMANRWSVGAAIAWETTHDQGTELVKYKLPIDFVKEFKTQEQMLGFQYFAYWRGDIVFKITSSISEYASGMLQVAWFYGLDYDKYSDRRQGIDALPIKSTTHHCLLSAGSSNSCELRIPYKSYRPYVTTRVRAGFDEPVYLGELIISVLNPLRVPDNCVPNATIIPHMALENSEFMGMLDSSVAPLSIDGHMLTILRAAKALYQEFADPNRDLPPNTTSPIILKPRPMNNFASGTNDVHYTAPLRLDPLGQTPHPSFAQDEMTIAHVSQVFGFVHSFQWTADQAAGTQLYCADASPCWDLKQYKTRVIDSVTTYCLPPIAVLSQMYAQWRGSIELRFDLVSTKHHFGKLLCAYIPFVQDNVSFKQAKGGICTEFSLSDNNRQFSMMIPYIADRPYWPRRYSPDPNSDQEGPPGRICIYVVAPLSITCTIPKIVDVNVYIRGGPDFELAVPIAPSIAPAWNVTNPKPAPEHTAHSRPGYVPLYAGVWRNFEDSKELILRWGTESDRIAQFDNFEMGYIYKVSTESTNAGYKDMVVKYGGGDKKLTDFYLVPVSVNDGYGFVYCALCSSQSQAYKYWCDFDTATQVWTPRGSWDKDHKVFTWTPNNDQCANADDTTKNTYGPELTLYLVGSQVPNFPTAGVEDDYEVVAHVNNEREASTTSIVNQPLGPSSGSKSQYGEFFGDLKDLCRRQQFLTTFKSYSEKDFGITNYQTAIPTSPLGLNLQIDTSKFFDLYSRYTLTALISSGYRFYRGGLRYCVLPAKPGDCSIRFRHRPESYPLSLDLVKLSVYTASWQTIRQARATKGHAECATHSKVNPSLECEVPYYQRGEYGLLQVPNFKGTEVDEFFSNGYLDLSISTEAGYVNSLLYYSIADDMRFSTFQGFPPMVMLKDYPGA</sequence>
<evidence type="ECO:0000256" key="4">
    <source>
        <dbReference type="SAM" id="MobiDB-lite"/>
    </source>
</evidence>
<dbReference type="Pfam" id="PF08762">
    <property type="entry name" value="CRPV_capsid"/>
    <property type="match status" value="1"/>
</dbReference>
<accession>A0A6M3YNW4</accession>